<dbReference type="CDD" id="cd04301">
    <property type="entry name" value="NAT_SF"/>
    <property type="match status" value="1"/>
</dbReference>
<feature type="domain" description="N-acetyltransferase" evidence="1">
    <location>
        <begin position="159"/>
        <end position="307"/>
    </location>
</feature>
<dbReference type="GO" id="GO:0016747">
    <property type="term" value="F:acyltransferase activity, transferring groups other than amino-acyl groups"/>
    <property type="evidence" value="ECO:0007669"/>
    <property type="project" value="InterPro"/>
</dbReference>
<dbReference type="PROSITE" id="PS51186">
    <property type="entry name" value="GNAT"/>
    <property type="match status" value="1"/>
</dbReference>
<dbReference type="Gene3D" id="3.40.630.30">
    <property type="match status" value="1"/>
</dbReference>
<accession>D3Q3L7</accession>
<proteinExistence type="predicted"/>
<dbReference type="KEGG" id="sna:Snas_2373"/>
<protein>
    <submittedName>
        <fullName evidence="2">GCN5-related N-acetyltransferase</fullName>
    </submittedName>
</protein>
<sequence>MLFRPAIESDLDRVLSFGSNDPLSWPGVDRHRDGIADGSWSLSNTWLALDGDTLVAMARFWAPSPTEAPAAMDGLYTDASVPDRAGLAADLLTHAHEAIGKKPEYHMFLSSQWRDDTPVADAVAWRLEALAKVGMTDELERLRYKWTPEAGVPDPDPRLEFRPADDAAFLDAFCKVSAGSLDVGTQQGIAAHGVEAEAREHMGVYLEMPGDRSWWRLAYDANGSLVGLAIPSANNGGPVVGYLGVLPEHRGKGYVGSLLAEITRCHAETGATTITADTDTVNIPMAKAFERAGYANFANRLVLGEAG</sequence>
<dbReference type="STRING" id="446470.Snas_2373"/>
<gene>
    <name evidence="2" type="ordered locus">Snas_2373</name>
</gene>
<name>D3Q3L7_STANL</name>
<keyword evidence="2" id="KW-0808">Transferase</keyword>
<dbReference type="InterPro" id="IPR000182">
    <property type="entry name" value="GNAT_dom"/>
</dbReference>
<dbReference type="EMBL" id="CP001778">
    <property type="protein sequence ID" value="ADD42058.1"/>
    <property type="molecule type" value="Genomic_DNA"/>
</dbReference>
<dbReference type="HOGENOM" id="CLU_905895_0_0_11"/>
<dbReference type="Proteomes" id="UP000000844">
    <property type="component" value="Chromosome"/>
</dbReference>
<dbReference type="SUPFAM" id="SSF55729">
    <property type="entry name" value="Acyl-CoA N-acyltransferases (Nat)"/>
    <property type="match status" value="1"/>
</dbReference>
<reference evidence="2 3" key="1">
    <citation type="journal article" date="2009" name="Stand. Genomic Sci.">
        <title>Complete genome sequence of Stackebrandtia nassauensis type strain (LLR-40K-21).</title>
        <authorList>
            <person name="Munk C."/>
            <person name="Lapidus A."/>
            <person name="Copeland A."/>
            <person name="Jando M."/>
            <person name="Mayilraj S."/>
            <person name="Glavina Del Rio T."/>
            <person name="Nolan M."/>
            <person name="Chen F."/>
            <person name="Lucas S."/>
            <person name="Tice H."/>
            <person name="Cheng J.F."/>
            <person name="Han C."/>
            <person name="Detter J.C."/>
            <person name="Bruce D."/>
            <person name="Goodwin L."/>
            <person name="Chain P."/>
            <person name="Pitluck S."/>
            <person name="Goker M."/>
            <person name="Ovchinikova G."/>
            <person name="Pati A."/>
            <person name="Ivanova N."/>
            <person name="Mavromatis K."/>
            <person name="Chen A."/>
            <person name="Palaniappan K."/>
            <person name="Land M."/>
            <person name="Hauser L."/>
            <person name="Chang Y.J."/>
            <person name="Jeffries C.D."/>
            <person name="Bristow J."/>
            <person name="Eisen J.A."/>
            <person name="Markowitz V."/>
            <person name="Hugenholtz P."/>
            <person name="Kyrpides N.C."/>
            <person name="Klenk H.P."/>
        </authorList>
    </citation>
    <scope>NUCLEOTIDE SEQUENCE [LARGE SCALE GENOMIC DNA]</scope>
    <source>
        <strain evidence="3">DSM 44728 / CIP 108903 / NRRL B-16338 / NBRC 102104 / LLR-40K-21</strain>
    </source>
</reference>
<keyword evidence="3" id="KW-1185">Reference proteome</keyword>
<dbReference type="AlphaFoldDB" id="D3Q3L7"/>
<dbReference type="Pfam" id="PF00583">
    <property type="entry name" value="Acetyltransf_1"/>
    <property type="match status" value="1"/>
</dbReference>
<evidence type="ECO:0000313" key="3">
    <source>
        <dbReference type="Proteomes" id="UP000000844"/>
    </source>
</evidence>
<evidence type="ECO:0000313" key="2">
    <source>
        <dbReference type="EMBL" id="ADD42058.1"/>
    </source>
</evidence>
<organism evidence="2 3">
    <name type="scientific">Stackebrandtia nassauensis (strain DSM 44728 / CIP 108903 / NRRL B-16338 / NBRC 102104 / LLR-40K-21)</name>
    <dbReference type="NCBI Taxonomy" id="446470"/>
    <lineage>
        <taxon>Bacteria</taxon>
        <taxon>Bacillati</taxon>
        <taxon>Actinomycetota</taxon>
        <taxon>Actinomycetes</taxon>
        <taxon>Glycomycetales</taxon>
        <taxon>Glycomycetaceae</taxon>
        <taxon>Stackebrandtia</taxon>
    </lineage>
</organism>
<dbReference type="InterPro" id="IPR016181">
    <property type="entry name" value="Acyl_CoA_acyltransferase"/>
</dbReference>
<evidence type="ECO:0000259" key="1">
    <source>
        <dbReference type="PROSITE" id="PS51186"/>
    </source>
</evidence>
<dbReference type="OrthoDB" id="7942268at2"/>
<dbReference type="RefSeq" id="WP_013017629.1">
    <property type="nucleotide sequence ID" value="NC_013947.1"/>
</dbReference>
<dbReference type="eggNOG" id="COG0456">
    <property type="taxonomic scope" value="Bacteria"/>
</dbReference>